<proteinExistence type="evidence at transcript level"/>
<reference evidence="2" key="1">
    <citation type="submission" date="2013-07" db="EMBL/GenBank/DDBJ databases">
        <authorList>
            <person name="Geib S."/>
        </authorList>
    </citation>
    <scope>NUCLEOTIDE SEQUENCE</scope>
</reference>
<protein>
    <submittedName>
        <fullName evidence="2">Protamine</fullName>
    </submittedName>
</protein>
<feature type="compositionally biased region" description="Basic residues" evidence="1">
    <location>
        <begin position="60"/>
        <end position="128"/>
    </location>
</feature>
<dbReference type="Gene3D" id="1.10.30.10">
    <property type="entry name" value="High mobility group box domain"/>
    <property type="match status" value="2"/>
</dbReference>
<evidence type="ECO:0000256" key="1">
    <source>
        <dbReference type="SAM" id="MobiDB-lite"/>
    </source>
</evidence>
<dbReference type="OrthoDB" id="7675944at2759"/>
<evidence type="ECO:0000313" key="2">
    <source>
        <dbReference type="EMBL" id="JAC04679.1"/>
    </source>
</evidence>
<sequence length="205" mass="24866">MGHCMRGGPITSNGYLNFLREFRKKCCGLSAVETVRQGAKLWNRLSCKQKDKYRLMGRNARPRRRRCAPKRKRRSCAPRRRKRRSCARKRRRPRCGKRRRPKRRRSCRPKRSRPRRRPRGCSRRRKRCMKPGPVTANAFLNFLRAYRRKHCGLTPQETVKKGARRWCSLSPECKRRYMRQACKMSKSKRKKRSRICRSFRKKRRC</sequence>
<dbReference type="GO" id="GO:0005634">
    <property type="term" value="C:nucleus"/>
    <property type="evidence" value="ECO:0007669"/>
    <property type="project" value="UniProtKB-ARBA"/>
</dbReference>
<gene>
    <name evidence="2" type="primary">PRT</name>
</gene>
<name>W8C5A7_CERCA</name>
<dbReference type="EMBL" id="GAMC01001877">
    <property type="protein sequence ID" value="JAC04679.1"/>
    <property type="molecule type" value="mRNA"/>
</dbReference>
<dbReference type="AlphaFoldDB" id="W8C5A7"/>
<feature type="region of interest" description="Disordered" evidence="1">
    <location>
        <begin position="57"/>
        <end position="128"/>
    </location>
</feature>
<accession>W8C5A7</accession>
<dbReference type="SUPFAM" id="SSF47095">
    <property type="entry name" value="HMG-box"/>
    <property type="match status" value="2"/>
</dbReference>
<organism evidence="2">
    <name type="scientific">Ceratitis capitata</name>
    <name type="common">Mediterranean fruit fly</name>
    <name type="synonym">Tephritis capitata</name>
    <dbReference type="NCBI Taxonomy" id="7213"/>
    <lineage>
        <taxon>Eukaryota</taxon>
        <taxon>Metazoa</taxon>
        <taxon>Ecdysozoa</taxon>
        <taxon>Arthropoda</taxon>
        <taxon>Hexapoda</taxon>
        <taxon>Insecta</taxon>
        <taxon>Pterygota</taxon>
        <taxon>Neoptera</taxon>
        <taxon>Endopterygota</taxon>
        <taxon>Diptera</taxon>
        <taxon>Brachycera</taxon>
        <taxon>Muscomorpha</taxon>
        <taxon>Tephritoidea</taxon>
        <taxon>Tephritidae</taxon>
        <taxon>Ceratitis</taxon>
        <taxon>Ceratitis</taxon>
    </lineage>
</organism>
<dbReference type="CDD" id="cd00084">
    <property type="entry name" value="HMG-box_SF"/>
    <property type="match status" value="1"/>
</dbReference>
<dbReference type="InterPro" id="IPR024460">
    <property type="entry name" value="Protamine-like"/>
</dbReference>
<dbReference type="GO" id="GO:0035092">
    <property type="term" value="P:sperm DNA condensation"/>
    <property type="evidence" value="ECO:0007669"/>
    <property type="project" value="InterPro"/>
</dbReference>
<dbReference type="InterPro" id="IPR036910">
    <property type="entry name" value="HMG_box_dom_sf"/>
</dbReference>
<reference evidence="2" key="2">
    <citation type="journal article" date="2014" name="BMC Genomics">
        <title>A genomic perspective to assessing quality of mass-reared SIT flies used in Mediterranean fruit fly (Ceratitis capitata) eradication in California.</title>
        <authorList>
            <person name="Calla B."/>
            <person name="Hall B."/>
            <person name="Hou S."/>
            <person name="Geib S.M."/>
        </authorList>
    </citation>
    <scope>NUCLEOTIDE SEQUENCE</scope>
</reference>
<dbReference type="Pfam" id="PF06382">
    <property type="entry name" value="Protamine_like"/>
    <property type="match status" value="2"/>
</dbReference>